<protein>
    <submittedName>
        <fullName evidence="2">Uncharacterized protein</fullName>
    </submittedName>
</protein>
<evidence type="ECO:0000256" key="1">
    <source>
        <dbReference type="SAM" id="MobiDB-lite"/>
    </source>
</evidence>
<dbReference type="InterPro" id="IPR043502">
    <property type="entry name" value="DNA/RNA_pol_sf"/>
</dbReference>
<dbReference type="Gene3D" id="3.10.10.10">
    <property type="entry name" value="HIV Type 1 Reverse Transcriptase, subunit A, domain 1"/>
    <property type="match status" value="1"/>
</dbReference>
<name>A0ABD0N5G8_CIRMR</name>
<dbReference type="PANTHER" id="PTHR37984">
    <property type="entry name" value="PROTEIN CBG26694"/>
    <property type="match status" value="1"/>
</dbReference>
<dbReference type="AlphaFoldDB" id="A0ABD0N5G8"/>
<dbReference type="Proteomes" id="UP001529510">
    <property type="component" value="Unassembled WGS sequence"/>
</dbReference>
<evidence type="ECO:0000313" key="2">
    <source>
        <dbReference type="EMBL" id="KAL0157384.1"/>
    </source>
</evidence>
<evidence type="ECO:0000313" key="3">
    <source>
        <dbReference type="Proteomes" id="UP001529510"/>
    </source>
</evidence>
<keyword evidence="3" id="KW-1185">Reference proteome</keyword>
<dbReference type="EMBL" id="JAMKFB020000024">
    <property type="protein sequence ID" value="KAL0157384.1"/>
    <property type="molecule type" value="Genomic_DNA"/>
</dbReference>
<accession>A0ABD0N5G8</accession>
<sequence length="127" mass="14387">QTYDLLFYVIKSSAQPLLGLPDCLRMGLLTLNKEVHQLNTSSQHEFKDRILTKYADLFKDEVGRLPVTYSMKIDPTIPPVVRPARRIPVAMQDKVKKELQRMTDLGVITPISEPSDHTKTPPSNENG</sequence>
<dbReference type="InterPro" id="IPR050951">
    <property type="entry name" value="Retrovirus_Pol_polyprotein"/>
</dbReference>
<feature type="non-terminal residue" evidence="2">
    <location>
        <position position="1"/>
    </location>
</feature>
<feature type="region of interest" description="Disordered" evidence="1">
    <location>
        <begin position="106"/>
        <end position="127"/>
    </location>
</feature>
<reference evidence="2 3" key="1">
    <citation type="submission" date="2024-05" db="EMBL/GenBank/DDBJ databases">
        <title>Genome sequencing and assembly of Indian major carp, Cirrhinus mrigala (Hamilton, 1822).</title>
        <authorList>
            <person name="Mohindra V."/>
            <person name="Chowdhury L.M."/>
            <person name="Lal K."/>
            <person name="Jena J.K."/>
        </authorList>
    </citation>
    <scope>NUCLEOTIDE SEQUENCE [LARGE SCALE GENOMIC DNA]</scope>
    <source>
        <strain evidence="2">CM1030</strain>
        <tissue evidence="2">Blood</tissue>
    </source>
</reference>
<proteinExistence type="predicted"/>
<dbReference type="SUPFAM" id="SSF56672">
    <property type="entry name" value="DNA/RNA polymerases"/>
    <property type="match status" value="1"/>
</dbReference>
<comment type="caution">
    <text evidence="2">The sequence shown here is derived from an EMBL/GenBank/DDBJ whole genome shotgun (WGS) entry which is preliminary data.</text>
</comment>
<dbReference type="PANTHER" id="PTHR37984:SF5">
    <property type="entry name" value="PROTEIN NYNRIN-LIKE"/>
    <property type="match status" value="1"/>
</dbReference>
<organism evidence="2 3">
    <name type="scientific">Cirrhinus mrigala</name>
    <name type="common">Mrigala</name>
    <dbReference type="NCBI Taxonomy" id="683832"/>
    <lineage>
        <taxon>Eukaryota</taxon>
        <taxon>Metazoa</taxon>
        <taxon>Chordata</taxon>
        <taxon>Craniata</taxon>
        <taxon>Vertebrata</taxon>
        <taxon>Euteleostomi</taxon>
        <taxon>Actinopterygii</taxon>
        <taxon>Neopterygii</taxon>
        <taxon>Teleostei</taxon>
        <taxon>Ostariophysi</taxon>
        <taxon>Cypriniformes</taxon>
        <taxon>Cyprinidae</taxon>
        <taxon>Labeoninae</taxon>
        <taxon>Labeonini</taxon>
        <taxon>Cirrhinus</taxon>
    </lineage>
</organism>
<gene>
    <name evidence="2" type="ORF">M9458_048630</name>
</gene>